<proteinExistence type="predicted"/>
<dbReference type="OrthoDB" id="2112083at2"/>
<dbReference type="Proteomes" id="UP000075737">
    <property type="component" value="Unassembled WGS sequence"/>
</dbReference>
<protein>
    <recommendedName>
        <fullName evidence="4">Stage III sporulation protein AF</fullName>
    </recommendedName>
</protein>
<dbReference type="AlphaFoldDB" id="A0A162MGU1"/>
<reference evidence="2 3" key="1">
    <citation type="submission" date="2015-12" db="EMBL/GenBank/DDBJ databases">
        <title>Draft genome of Thermovenabulum gondwanense isolated from a red thermophilic microbial mat colonisisng an outflow channel of a bore well.</title>
        <authorList>
            <person name="Patel B.K."/>
        </authorList>
    </citation>
    <scope>NUCLEOTIDE SEQUENCE [LARGE SCALE GENOMIC DNA]</scope>
    <source>
        <strain evidence="2 3">R270</strain>
    </source>
</reference>
<keyword evidence="1" id="KW-0812">Transmembrane</keyword>
<evidence type="ECO:0000313" key="3">
    <source>
        <dbReference type="Proteomes" id="UP000075737"/>
    </source>
</evidence>
<keyword evidence="3" id="KW-1185">Reference proteome</keyword>
<evidence type="ECO:0000256" key="1">
    <source>
        <dbReference type="SAM" id="Phobius"/>
    </source>
</evidence>
<dbReference type="STRING" id="520767.ATZ99_14600"/>
<accession>A0A162MGU1</accession>
<dbReference type="RefSeq" id="WP_068748579.1">
    <property type="nucleotide sequence ID" value="NZ_LOHZ01000032.1"/>
</dbReference>
<dbReference type="Pfam" id="PF09581">
    <property type="entry name" value="Spore_III_AF"/>
    <property type="match status" value="1"/>
</dbReference>
<dbReference type="InterPro" id="IPR014245">
    <property type="entry name" value="Spore_III_AF"/>
</dbReference>
<dbReference type="NCBIfam" id="TIGR02896">
    <property type="entry name" value="spore_III_AF"/>
    <property type="match status" value="1"/>
</dbReference>
<organism evidence="2 3">
    <name type="scientific">Thermovenabulum gondwanense</name>
    <dbReference type="NCBI Taxonomy" id="520767"/>
    <lineage>
        <taxon>Bacteria</taxon>
        <taxon>Bacillati</taxon>
        <taxon>Bacillota</taxon>
        <taxon>Clostridia</taxon>
        <taxon>Thermosediminibacterales</taxon>
        <taxon>Thermosediminibacteraceae</taxon>
        <taxon>Thermovenabulum</taxon>
    </lineage>
</organism>
<feature type="transmembrane region" description="Helical" evidence="1">
    <location>
        <begin position="7"/>
        <end position="25"/>
    </location>
</feature>
<sequence>MESVISWVKQIITIVMFSVFIDFLIPNGSFARYVKVVVGMLIVLALLNPIIAFLDKDRIFDQAYFGIKSYMDKRETETLYRFSADEVQRKNIIKNYRKEIEDIIKYQIERMTGYEVEKVSVIIEERQNNDFGEIASINMEIRPKGEMTGNKVKKVSVELTKNVISGNDDKINNLIETLSSIYNVPKERIYVKLEGY</sequence>
<keyword evidence="1" id="KW-0472">Membrane</keyword>
<dbReference type="EMBL" id="LOHZ01000032">
    <property type="protein sequence ID" value="KYO65822.1"/>
    <property type="molecule type" value="Genomic_DNA"/>
</dbReference>
<evidence type="ECO:0000313" key="2">
    <source>
        <dbReference type="EMBL" id="KYO65822.1"/>
    </source>
</evidence>
<comment type="caution">
    <text evidence="2">The sequence shown here is derived from an EMBL/GenBank/DDBJ whole genome shotgun (WGS) entry which is preliminary data.</text>
</comment>
<name>A0A162MGU1_9FIRM</name>
<gene>
    <name evidence="2" type="ORF">ATZ99_14600</name>
</gene>
<keyword evidence="1" id="KW-1133">Transmembrane helix</keyword>
<evidence type="ECO:0008006" key="4">
    <source>
        <dbReference type="Google" id="ProtNLM"/>
    </source>
</evidence>
<feature type="transmembrane region" description="Helical" evidence="1">
    <location>
        <begin position="31"/>
        <end position="54"/>
    </location>
</feature>